<feature type="region of interest" description="Disordered" evidence="1">
    <location>
        <begin position="141"/>
        <end position="164"/>
    </location>
</feature>
<feature type="compositionally biased region" description="Polar residues" evidence="1">
    <location>
        <begin position="141"/>
        <end position="151"/>
    </location>
</feature>
<dbReference type="Pfam" id="PF12836">
    <property type="entry name" value="HHH_3"/>
    <property type="match status" value="1"/>
</dbReference>
<reference evidence="2" key="2">
    <citation type="submission" date="2020-11" db="EMBL/GenBank/DDBJ databases">
        <authorList>
            <person name="McCartney M.A."/>
            <person name="Auch B."/>
            <person name="Kono T."/>
            <person name="Mallez S."/>
            <person name="Becker A."/>
            <person name="Gohl D.M."/>
            <person name="Silverstein K.A.T."/>
            <person name="Koren S."/>
            <person name="Bechman K.B."/>
            <person name="Herman A."/>
            <person name="Abrahante J.E."/>
            <person name="Garbe J."/>
        </authorList>
    </citation>
    <scope>NUCLEOTIDE SEQUENCE</scope>
    <source>
        <strain evidence="2">Duluth1</strain>
        <tissue evidence="2">Whole animal</tissue>
    </source>
</reference>
<gene>
    <name evidence="2" type="ORF">DPMN_109740</name>
</gene>
<dbReference type="InterPro" id="IPR010994">
    <property type="entry name" value="RuvA_2-like"/>
</dbReference>
<accession>A0A9D4QNB2</accession>
<comment type="caution">
    <text evidence="2">The sequence shown here is derived from an EMBL/GenBank/DDBJ whole genome shotgun (WGS) entry which is preliminary data.</text>
</comment>
<evidence type="ECO:0000313" key="2">
    <source>
        <dbReference type="EMBL" id="KAH3836370.1"/>
    </source>
</evidence>
<keyword evidence="3" id="KW-1185">Reference proteome</keyword>
<feature type="compositionally biased region" description="Basic and acidic residues" evidence="1">
    <location>
        <begin position="153"/>
        <end position="164"/>
    </location>
</feature>
<organism evidence="2 3">
    <name type="scientific">Dreissena polymorpha</name>
    <name type="common">Zebra mussel</name>
    <name type="synonym">Mytilus polymorpha</name>
    <dbReference type="NCBI Taxonomy" id="45954"/>
    <lineage>
        <taxon>Eukaryota</taxon>
        <taxon>Metazoa</taxon>
        <taxon>Spiralia</taxon>
        <taxon>Lophotrochozoa</taxon>
        <taxon>Mollusca</taxon>
        <taxon>Bivalvia</taxon>
        <taxon>Autobranchia</taxon>
        <taxon>Heteroconchia</taxon>
        <taxon>Euheterodonta</taxon>
        <taxon>Imparidentia</taxon>
        <taxon>Neoheterodontei</taxon>
        <taxon>Myida</taxon>
        <taxon>Dreissenoidea</taxon>
        <taxon>Dreissenidae</taxon>
        <taxon>Dreissena</taxon>
    </lineage>
</organism>
<protein>
    <submittedName>
        <fullName evidence="2">Uncharacterized protein</fullName>
    </submittedName>
</protein>
<dbReference type="Proteomes" id="UP000828390">
    <property type="component" value="Unassembled WGS sequence"/>
</dbReference>
<dbReference type="EMBL" id="JAIWYP010000004">
    <property type="protein sequence ID" value="KAH3836370.1"/>
    <property type="molecule type" value="Genomic_DNA"/>
</dbReference>
<name>A0A9D4QNB2_DREPO</name>
<proteinExistence type="predicted"/>
<reference evidence="2" key="1">
    <citation type="journal article" date="2019" name="bioRxiv">
        <title>The Genome of the Zebra Mussel, Dreissena polymorpha: A Resource for Invasive Species Research.</title>
        <authorList>
            <person name="McCartney M.A."/>
            <person name="Auch B."/>
            <person name="Kono T."/>
            <person name="Mallez S."/>
            <person name="Zhang Y."/>
            <person name="Obille A."/>
            <person name="Becker A."/>
            <person name="Abrahante J.E."/>
            <person name="Garbe J."/>
            <person name="Badalamenti J.P."/>
            <person name="Herman A."/>
            <person name="Mangelson H."/>
            <person name="Liachko I."/>
            <person name="Sullivan S."/>
            <person name="Sone E.D."/>
            <person name="Koren S."/>
            <person name="Silverstein K.A.T."/>
            <person name="Beckman K.B."/>
            <person name="Gohl D.M."/>
        </authorList>
    </citation>
    <scope>NUCLEOTIDE SEQUENCE</scope>
    <source>
        <strain evidence="2">Duluth1</strain>
        <tissue evidence="2">Whole animal</tissue>
    </source>
</reference>
<dbReference type="Gene3D" id="1.10.150.280">
    <property type="entry name" value="AF1531-like domain"/>
    <property type="match status" value="1"/>
</dbReference>
<dbReference type="AlphaFoldDB" id="A0A9D4QNB2"/>
<dbReference type="SUPFAM" id="SSF47781">
    <property type="entry name" value="RuvA domain 2-like"/>
    <property type="match status" value="1"/>
</dbReference>
<sequence>MKFHDPRPKRFSVIIRKPSGGLTDRPMCKTTSEYELRMLPGIGPKVAQSIITYRELHGRITRYDLATIPHLRSSPLLWSLLTFSRSEGESMIGIDGKEGAYKEMEKDKVFDQSSGAVELEPVTNLGQDVITRVSAAIDSANLSGPPSSYVKSSDAKVVDHGAKP</sequence>
<evidence type="ECO:0000256" key="1">
    <source>
        <dbReference type="SAM" id="MobiDB-lite"/>
    </source>
</evidence>
<evidence type="ECO:0000313" key="3">
    <source>
        <dbReference type="Proteomes" id="UP000828390"/>
    </source>
</evidence>